<dbReference type="Gene3D" id="3.40.960.10">
    <property type="entry name" value="VSR Endonuclease"/>
    <property type="match status" value="1"/>
</dbReference>
<feature type="region of interest" description="Disordered" evidence="1">
    <location>
        <begin position="1"/>
        <end position="24"/>
    </location>
</feature>
<reference evidence="3" key="1">
    <citation type="submission" date="2018-07" db="EMBL/GenBank/DDBJ databases">
        <title>Complete genome sequence of Sphingomonas bisphenolicum strain AO1, a bisphenol A degradative bacterium isolated from Japanese farm field.</title>
        <authorList>
            <person name="Murakami M."/>
            <person name="Koh M."/>
            <person name="Koba S."/>
            <person name="Matsumura Y."/>
        </authorList>
    </citation>
    <scope>NUCLEOTIDE SEQUENCE</scope>
    <source>
        <strain evidence="3">AO1</strain>
    </source>
</reference>
<feature type="domain" description="DUF559" evidence="2">
    <location>
        <begin position="12"/>
        <end position="114"/>
    </location>
</feature>
<dbReference type="InterPro" id="IPR047216">
    <property type="entry name" value="Endonuclease_DUF559_bact"/>
</dbReference>
<gene>
    <name evidence="3" type="ORF">SBA_ch1_11650</name>
</gene>
<dbReference type="RefSeq" id="WP_261936214.1">
    <property type="nucleotide sequence ID" value="NZ_AP018817.1"/>
</dbReference>
<protein>
    <recommendedName>
        <fullName evidence="2">DUF559 domain-containing protein</fullName>
    </recommendedName>
</protein>
<evidence type="ECO:0000313" key="4">
    <source>
        <dbReference type="Proteomes" id="UP001059971"/>
    </source>
</evidence>
<keyword evidence="4" id="KW-1185">Reference proteome</keyword>
<dbReference type="EMBL" id="AP018817">
    <property type="protein sequence ID" value="BBF68965.1"/>
    <property type="molecule type" value="Genomic_DNA"/>
</dbReference>
<dbReference type="CDD" id="cd01038">
    <property type="entry name" value="Endonuclease_DUF559"/>
    <property type="match status" value="1"/>
</dbReference>
<dbReference type="SUPFAM" id="SSF52980">
    <property type="entry name" value="Restriction endonuclease-like"/>
    <property type="match status" value="1"/>
</dbReference>
<dbReference type="PANTHER" id="PTHR38590:SF1">
    <property type="entry name" value="BLL0828 PROTEIN"/>
    <property type="match status" value="1"/>
</dbReference>
<dbReference type="Pfam" id="PF04480">
    <property type="entry name" value="DUF559"/>
    <property type="match status" value="1"/>
</dbReference>
<evidence type="ECO:0000313" key="3">
    <source>
        <dbReference type="EMBL" id="BBF68965.1"/>
    </source>
</evidence>
<evidence type="ECO:0000259" key="2">
    <source>
        <dbReference type="Pfam" id="PF04480"/>
    </source>
</evidence>
<evidence type="ECO:0000256" key="1">
    <source>
        <dbReference type="SAM" id="MobiDB-lite"/>
    </source>
</evidence>
<proteinExistence type="predicted"/>
<sequence>MRRPDPENADSLNRARAMRRDPTEPEKRLWSKLRDRQLGGVKFRRQVWLAGFIVDFYAADLRLVIEVDGDDHAAREAADEKRSLILQREGFRIIRFANADVMRNIEGVLETISMTARLAPSPSHSPAPSGPLPLPQGERKI</sequence>
<dbReference type="Proteomes" id="UP001059971">
    <property type="component" value="Chromosome 1"/>
</dbReference>
<feature type="compositionally biased region" description="Pro residues" evidence="1">
    <location>
        <begin position="123"/>
        <end position="134"/>
    </location>
</feature>
<accession>A0ABM7FV48</accession>
<dbReference type="InterPro" id="IPR007569">
    <property type="entry name" value="DUF559"/>
</dbReference>
<organism evidence="3 4">
    <name type="scientific">Sphingomonas bisphenolicum</name>
    <dbReference type="NCBI Taxonomy" id="296544"/>
    <lineage>
        <taxon>Bacteria</taxon>
        <taxon>Pseudomonadati</taxon>
        <taxon>Pseudomonadota</taxon>
        <taxon>Alphaproteobacteria</taxon>
        <taxon>Sphingomonadales</taxon>
        <taxon>Sphingomonadaceae</taxon>
        <taxon>Sphingomonas</taxon>
    </lineage>
</organism>
<dbReference type="InterPro" id="IPR011335">
    <property type="entry name" value="Restrct_endonuc-II-like"/>
</dbReference>
<dbReference type="PANTHER" id="PTHR38590">
    <property type="entry name" value="BLL0828 PROTEIN"/>
    <property type="match status" value="1"/>
</dbReference>
<feature type="region of interest" description="Disordered" evidence="1">
    <location>
        <begin position="118"/>
        <end position="141"/>
    </location>
</feature>
<name>A0ABM7FV48_9SPHN</name>